<keyword evidence="9" id="KW-0479">Metal-binding</keyword>
<name>A0A915CRP8_9BILA</name>
<reference evidence="12" key="1">
    <citation type="submission" date="2022-11" db="UniProtKB">
        <authorList>
            <consortium name="WormBaseParasite"/>
        </authorList>
    </citation>
    <scope>IDENTIFICATION</scope>
</reference>
<evidence type="ECO:0000256" key="1">
    <source>
        <dbReference type="ARBA" id="ARBA00004141"/>
    </source>
</evidence>
<dbReference type="Proteomes" id="UP000887574">
    <property type="component" value="Unplaced"/>
</dbReference>
<evidence type="ECO:0000256" key="9">
    <source>
        <dbReference type="PIRSR" id="PIRSR600175-1"/>
    </source>
</evidence>
<dbReference type="GO" id="GO:0005886">
    <property type="term" value="C:plasma membrane"/>
    <property type="evidence" value="ECO:0007669"/>
    <property type="project" value="TreeGrafter"/>
</dbReference>
<evidence type="ECO:0000256" key="3">
    <source>
        <dbReference type="ARBA" id="ARBA00022448"/>
    </source>
</evidence>
<feature type="transmembrane region" description="Helical" evidence="10">
    <location>
        <begin position="224"/>
        <end position="240"/>
    </location>
</feature>
<evidence type="ECO:0000313" key="11">
    <source>
        <dbReference type="Proteomes" id="UP000887574"/>
    </source>
</evidence>
<sequence>MSREFVDFQTINWQLAICLIVAWVFVFLCSFKSVKTSGKVVYCTVVLPYIFIFVLLVRFLTLPGSVNGLLHFFQPKWSVLRDLRVWGDAAVQVFYSLSTCTGGLTTLASYNRFHNKIFFDIWVISFVDFFTSMLVSSLVFSAVGFVCYDMDLLLDQFRLQEGIQLVFVFFAEALSKLPVAQLYSFLFFGMVSLVIFNSELFIVETVVSSICDAFPERLRKNHRHVLTFVLLAFYILGLPLCTAAGIYWIVMIICWVYGVDNFLDNIKWMTRSYPPIYILWKFVWKLLCPLLFLVILAFVWLEYQPLTYDSVTFPPWSSYLGWTISLSPLLIMLSTAIYMYVTASGNFSKKWRDLLCPENDWGPALAVHRAEVYPLQIPEARKLMPVSMPSRVYFNKENNGAAREVGFNFNGFKNPNYNAENMLRRQGKKTLKNSTLPERETII</sequence>
<feature type="binding site" evidence="9">
    <location>
        <position position="198"/>
    </location>
    <ligand>
        <name>Na(+)</name>
        <dbReference type="ChEBI" id="CHEBI:29101"/>
        <label>1</label>
    </ligand>
</feature>
<accession>A0A915CRP8</accession>
<dbReference type="PANTHER" id="PTHR11616">
    <property type="entry name" value="SODIUM/CHLORIDE DEPENDENT TRANSPORTER"/>
    <property type="match status" value="1"/>
</dbReference>
<dbReference type="SUPFAM" id="SSF161070">
    <property type="entry name" value="SNF-like"/>
    <property type="match status" value="1"/>
</dbReference>
<proteinExistence type="inferred from homology"/>
<feature type="transmembrane region" description="Helical" evidence="10">
    <location>
        <begin position="122"/>
        <end position="146"/>
    </location>
</feature>
<dbReference type="WBParaSite" id="jg11925">
    <property type="protein sequence ID" value="jg11925"/>
    <property type="gene ID" value="jg11925"/>
</dbReference>
<keyword evidence="8" id="KW-0325">Glycoprotein</keyword>
<evidence type="ECO:0000313" key="12">
    <source>
        <dbReference type="WBParaSite" id="jg11925"/>
    </source>
</evidence>
<dbReference type="GO" id="GO:0089718">
    <property type="term" value="P:amino acid import across plasma membrane"/>
    <property type="evidence" value="ECO:0007669"/>
    <property type="project" value="TreeGrafter"/>
</dbReference>
<dbReference type="InterPro" id="IPR037272">
    <property type="entry name" value="SNS_sf"/>
</dbReference>
<evidence type="ECO:0000256" key="4">
    <source>
        <dbReference type="ARBA" id="ARBA00022692"/>
    </source>
</evidence>
<evidence type="ECO:0000256" key="7">
    <source>
        <dbReference type="ARBA" id="ARBA00023136"/>
    </source>
</evidence>
<dbReference type="Pfam" id="PF00209">
    <property type="entry name" value="SNF"/>
    <property type="match status" value="1"/>
</dbReference>
<dbReference type="GO" id="GO:0005283">
    <property type="term" value="F:amino acid:sodium symporter activity"/>
    <property type="evidence" value="ECO:0007669"/>
    <property type="project" value="TreeGrafter"/>
</dbReference>
<keyword evidence="5" id="KW-0769">Symport</keyword>
<evidence type="ECO:0000256" key="5">
    <source>
        <dbReference type="ARBA" id="ARBA00022847"/>
    </source>
</evidence>
<evidence type="ECO:0000256" key="10">
    <source>
        <dbReference type="SAM" id="Phobius"/>
    </source>
</evidence>
<feature type="transmembrane region" description="Helical" evidence="10">
    <location>
        <begin position="12"/>
        <end position="31"/>
    </location>
</feature>
<feature type="transmembrane region" description="Helical" evidence="10">
    <location>
        <begin position="40"/>
        <end position="60"/>
    </location>
</feature>
<dbReference type="PROSITE" id="PS50267">
    <property type="entry name" value="NA_NEUROTRAN_SYMP_3"/>
    <property type="match status" value="1"/>
</dbReference>
<dbReference type="PRINTS" id="PR00176">
    <property type="entry name" value="NANEUSMPORT"/>
</dbReference>
<keyword evidence="3" id="KW-0813">Transport</keyword>
<feature type="binding site" evidence="9">
    <location>
        <position position="96"/>
    </location>
    <ligand>
        <name>Na(+)</name>
        <dbReference type="ChEBI" id="CHEBI:29101"/>
        <label>1</label>
    </ligand>
</feature>
<keyword evidence="4 10" id="KW-0812">Transmembrane</keyword>
<keyword evidence="6 10" id="KW-1133">Transmembrane helix</keyword>
<evidence type="ECO:0000256" key="6">
    <source>
        <dbReference type="ARBA" id="ARBA00022989"/>
    </source>
</evidence>
<comment type="subcellular location">
    <subcellularLocation>
        <location evidence="1">Membrane</location>
        <topology evidence="1">Multi-pass membrane protein</topology>
    </subcellularLocation>
</comment>
<keyword evidence="11" id="KW-1185">Reference proteome</keyword>
<keyword evidence="7 10" id="KW-0472">Membrane</keyword>
<dbReference type="GO" id="GO:0015179">
    <property type="term" value="F:L-amino acid transmembrane transporter activity"/>
    <property type="evidence" value="ECO:0007669"/>
    <property type="project" value="TreeGrafter"/>
</dbReference>
<feature type="transmembrane region" description="Helical" evidence="10">
    <location>
        <begin position="89"/>
        <end position="110"/>
    </location>
</feature>
<feature type="transmembrane region" description="Helical" evidence="10">
    <location>
        <begin position="283"/>
        <end position="301"/>
    </location>
</feature>
<feature type="transmembrane region" description="Helical" evidence="10">
    <location>
        <begin position="321"/>
        <end position="341"/>
    </location>
</feature>
<comment type="similarity">
    <text evidence="2">Belongs to the sodium:neurotransmitter symporter (SNF) (TC 2.A.22) family.</text>
</comment>
<evidence type="ECO:0000256" key="8">
    <source>
        <dbReference type="ARBA" id="ARBA00023180"/>
    </source>
</evidence>
<protein>
    <submittedName>
        <fullName evidence="12">Uncharacterized protein</fullName>
    </submittedName>
</protein>
<dbReference type="InterPro" id="IPR000175">
    <property type="entry name" value="Na/ntran_symport"/>
</dbReference>
<feature type="transmembrane region" description="Helical" evidence="10">
    <location>
        <begin position="182"/>
        <end position="203"/>
    </location>
</feature>
<keyword evidence="9" id="KW-0915">Sodium</keyword>
<evidence type="ECO:0000256" key="2">
    <source>
        <dbReference type="ARBA" id="ARBA00006459"/>
    </source>
</evidence>
<dbReference type="PANTHER" id="PTHR11616:SF321">
    <property type="entry name" value="SODIUM-DEPENDENT NUTRIENT AMINO ACID TRANSPORTER 1-RELATED"/>
    <property type="match status" value="1"/>
</dbReference>
<dbReference type="AlphaFoldDB" id="A0A915CRP8"/>
<dbReference type="GO" id="GO:0046872">
    <property type="term" value="F:metal ion binding"/>
    <property type="evidence" value="ECO:0007669"/>
    <property type="project" value="UniProtKB-KW"/>
</dbReference>
<organism evidence="11 12">
    <name type="scientific">Ditylenchus dipsaci</name>
    <dbReference type="NCBI Taxonomy" id="166011"/>
    <lineage>
        <taxon>Eukaryota</taxon>
        <taxon>Metazoa</taxon>
        <taxon>Ecdysozoa</taxon>
        <taxon>Nematoda</taxon>
        <taxon>Chromadorea</taxon>
        <taxon>Rhabditida</taxon>
        <taxon>Tylenchina</taxon>
        <taxon>Tylenchomorpha</taxon>
        <taxon>Sphaerularioidea</taxon>
        <taxon>Anguinidae</taxon>
        <taxon>Anguininae</taxon>
        <taxon>Ditylenchus</taxon>
    </lineage>
</organism>